<gene>
    <name evidence="2" type="ORF">E5J99_12605</name>
</gene>
<evidence type="ECO:0000259" key="1">
    <source>
        <dbReference type="Pfam" id="PF00117"/>
    </source>
</evidence>
<evidence type="ECO:0000313" key="3">
    <source>
        <dbReference type="Proteomes" id="UP000297739"/>
    </source>
</evidence>
<sequence length="235" mass="25615">MQIHCLQHAAFETPGLLLEWAAAHGHEWSFTHLYAPEPSFPALQDFDWLVVLGGVMGVDEENRYGWLAPEKAFIRAAMKAGKMVLGICLGAQLLADALGARVYRNPALEIGFWAIQPAPEAATHPLLRHFTEAITVLHWHGDTFGLPAGAVPIASSQACAHQGFVVDNRIVGLQFHPELTAEILGEMLHHDGHELVPGPWVQTATELRQRAAELAAGKAFLFGLLDQLAQRGAAY</sequence>
<proteinExistence type="predicted"/>
<name>A0A4Z0PJG5_9BACT</name>
<dbReference type="EMBL" id="SRLD01000023">
    <property type="protein sequence ID" value="TGE15438.1"/>
    <property type="molecule type" value="Genomic_DNA"/>
</dbReference>
<dbReference type="PROSITE" id="PS51273">
    <property type="entry name" value="GATASE_TYPE_1"/>
    <property type="match status" value="1"/>
</dbReference>
<comment type="caution">
    <text evidence="2">The sequence shown here is derived from an EMBL/GenBank/DDBJ whole genome shotgun (WGS) entry which is preliminary data.</text>
</comment>
<accession>A0A4Z0PJG5</accession>
<dbReference type="Pfam" id="PF00117">
    <property type="entry name" value="GATase"/>
    <property type="match status" value="1"/>
</dbReference>
<dbReference type="CDD" id="cd01741">
    <property type="entry name" value="GATase1_1"/>
    <property type="match status" value="1"/>
</dbReference>
<dbReference type="Proteomes" id="UP000297739">
    <property type="component" value="Unassembled WGS sequence"/>
</dbReference>
<protein>
    <submittedName>
        <fullName evidence="2">Type 1 glutamine amidotransferase</fullName>
    </submittedName>
</protein>
<dbReference type="RefSeq" id="WP_135498166.1">
    <property type="nucleotide sequence ID" value="NZ_SRLD01000023.1"/>
</dbReference>
<dbReference type="InterPro" id="IPR017926">
    <property type="entry name" value="GATASE"/>
</dbReference>
<dbReference type="GO" id="GO:0005829">
    <property type="term" value="C:cytosol"/>
    <property type="evidence" value="ECO:0007669"/>
    <property type="project" value="TreeGrafter"/>
</dbReference>
<dbReference type="OrthoDB" id="9807137at2"/>
<keyword evidence="2" id="KW-0808">Transferase</keyword>
<dbReference type="Gene3D" id="3.40.50.880">
    <property type="match status" value="1"/>
</dbReference>
<keyword evidence="3" id="KW-1185">Reference proteome</keyword>
<reference evidence="2 3" key="1">
    <citation type="submission" date="2019-04" db="EMBL/GenBank/DDBJ databases">
        <authorList>
            <person name="Feng G."/>
            <person name="Zhang J."/>
            <person name="Zhu H."/>
        </authorList>
    </citation>
    <scope>NUCLEOTIDE SEQUENCE [LARGE SCALE GENOMIC DNA]</scope>
    <source>
        <strain evidence="2 3">JCM 17223</strain>
    </source>
</reference>
<organism evidence="2 3">
    <name type="scientific">Hymenobacter elongatus</name>
    <dbReference type="NCBI Taxonomy" id="877208"/>
    <lineage>
        <taxon>Bacteria</taxon>
        <taxon>Pseudomonadati</taxon>
        <taxon>Bacteroidota</taxon>
        <taxon>Cytophagia</taxon>
        <taxon>Cytophagales</taxon>
        <taxon>Hymenobacteraceae</taxon>
        <taxon>Hymenobacter</taxon>
    </lineage>
</organism>
<dbReference type="FunFam" id="3.40.50.880:FF:000033">
    <property type="entry name" value="Glutamine amidotransferase class-I"/>
    <property type="match status" value="1"/>
</dbReference>
<dbReference type="PANTHER" id="PTHR42695:SF5">
    <property type="entry name" value="GLUTAMINE AMIDOTRANSFERASE YLR126C-RELATED"/>
    <property type="match status" value="1"/>
</dbReference>
<keyword evidence="2" id="KW-0315">Glutamine amidotransferase</keyword>
<dbReference type="AlphaFoldDB" id="A0A4Z0PJG5"/>
<dbReference type="InterPro" id="IPR044992">
    <property type="entry name" value="ChyE-like"/>
</dbReference>
<evidence type="ECO:0000313" key="2">
    <source>
        <dbReference type="EMBL" id="TGE15438.1"/>
    </source>
</evidence>
<dbReference type="SUPFAM" id="SSF52317">
    <property type="entry name" value="Class I glutamine amidotransferase-like"/>
    <property type="match status" value="1"/>
</dbReference>
<dbReference type="InterPro" id="IPR029062">
    <property type="entry name" value="Class_I_gatase-like"/>
</dbReference>
<dbReference type="PANTHER" id="PTHR42695">
    <property type="entry name" value="GLUTAMINE AMIDOTRANSFERASE YLR126C-RELATED"/>
    <property type="match status" value="1"/>
</dbReference>
<feature type="domain" description="Glutamine amidotransferase" evidence="1">
    <location>
        <begin position="43"/>
        <end position="184"/>
    </location>
</feature>
<dbReference type="GO" id="GO:0016740">
    <property type="term" value="F:transferase activity"/>
    <property type="evidence" value="ECO:0007669"/>
    <property type="project" value="UniProtKB-KW"/>
</dbReference>